<evidence type="ECO:0000256" key="2">
    <source>
        <dbReference type="ARBA" id="ARBA00013529"/>
    </source>
</evidence>
<dbReference type="GO" id="GO:0051539">
    <property type="term" value="F:4 iron, 4 sulfur cluster binding"/>
    <property type="evidence" value="ECO:0007669"/>
    <property type="project" value="UniProtKB-KW"/>
</dbReference>
<dbReference type="Gene3D" id="3.30.70.3270">
    <property type="match status" value="1"/>
</dbReference>
<reference evidence="9" key="1">
    <citation type="submission" date="2016-11" db="EMBL/GenBank/DDBJ databases">
        <authorList>
            <person name="Varghese N."/>
            <person name="Submissions S."/>
        </authorList>
    </citation>
    <scope>NUCLEOTIDE SEQUENCE [LARGE SCALE GENOMIC DNA]</scope>
    <source>
        <strain evidence="9">DSM 15449</strain>
    </source>
</reference>
<dbReference type="PROSITE" id="PS51379">
    <property type="entry name" value="4FE4S_FER_2"/>
    <property type="match status" value="3"/>
</dbReference>
<keyword evidence="3" id="KW-0004">4Fe-4S</keyword>
<dbReference type="Proteomes" id="UP000183954">
    <property type="component" value="Unassembled WGS sequence"/>
</dbReference>
<sequence>MICQMIYHNGNCLNTKRPYARSCKLCIESCPHQAISEYRELDTKQCTECGVCMAVCPSGGFVDHSIDKLHNYLSESERIVLNCPRAVPQGFEIPCLGILDRDSWMTLMLLAKEKTATIITGVCSDCEDRQACASSVEIFKQVHADWPDHPAVHIKVRPDQGLAEKPVLTEVSGRRIVTKKDSKLGWRQKSREKIEEWLPSMAADESYQIPKTRQWLLEAFEASAEEKIPFHALAVVADSCTSCGVCAAICPQEALQKREERNSDTGEEDQTKEEQITSMRLIFEPQKCVQCHRCVETCRSKALTFSFKPLSHRLITGKILVHEGCPKYCNQCGKRIFDKGELCLVCATSDPANRGFFSL</sequence>
<evidence type="ECO:0000313" key="8">
    <source>
        <dbReference type="EMBL" id="SHI16588.1"/>
    </source>
</evidence>
<dbReference type="AlphaFoldDB" id="A0A1M5YXN3"/>
<keyword evidence="9" id="KW-1185">Reference proteome</keyword>
<evidence type="ECO:0000259" key="7">
    <source>
        <dbReference type="PROSITE" id="PS51379"/>
    </source>
</evidence>
<gene>
    <name evidence="8" type="ORF">SAMN02746098_02705</name>
</gene>
<dbReference type="Gene3D" id="3.30.70.20">
    <property type="match status" value="1"/>
</dbReference>
<name>A0A1M5YXN3_9FIRM</name>
<feature type="domain" description="4Fe-4S ferredoxin-type" evidence="7">
    <location>
        <begin position="279"/>
        <end position="308"/>
    </location>
</feature>
<proteinExistence type="predicted"/>
<evidence type="ECO:0000256" key="4">
    <source>
        <dbReference type="ARBA" id="ARBA00022723"/>
    </source>
</evidence>
<dbReference type="OrthoDB" id="9672at2"/>
<dbReference type="PROSITE" id="PS00198">
    <property type="entry name" value="4FE4S_FER_1"/>
    <property type="match status" value="2"/>
</dbReference>
<feature type="domain" description="4Fe-4S ferredoxin-type" evidence="7">
    <location>
        <begin position="37"/>
        <end position="67"/>
    </location>
</feature>
<dbReference type="EMBL" id="FQXJ01000009">
    <property type="protein sequence ID" value="SHI16588.1"/>
    <property type="molecule type" value="Genomic_DNA"/>
</dbReference>
<dbReference type="Pfam" id="PF12800">
    <property type="entry name" value="Fer4_4"/>
    <property type="match status" value="2"/>
</dbReference>
<dbReference type="InterPro" id="IPR017896">
    <property type="entry name" value="4Fe4S_Fe-S-bd"/>
</dbReference>
<dbReference type="PANTHER" id="PTHR24960">
    <property type="entry name" value="PHOTOSYSTEM I IRON-SULFUR CENTER-RELATED"/>
    <property type="match status" value="1"/>
</dbReference>
<organism evidence="8 9">
    <name type="scientific">Desulfosporosinus lacus DSM 15449</name>
    <dbReference type="NCBI Taxonomy" id="1121420"/>
    <lineage>
        <taxon>Bacteria</taxon>
        <taxon>Bacillati</taxon>
        <taxon>Bacillota</taxon>
        <taxon>Clostridia</taxon>
        <taxon>Eubacteriales</taxon>
        <taxon>Desulfitobacteriaceae</taxon>
        <taxon>Desulfosporosinus</taxon>
    </lineage>
</organism>
<dbReference type="InterPro" id="IPR017900">
    <property type="entry name" value="4Fe4S_Fe_S_CS"/>
</dbReference>
<keyword evidence="4" id="KW-0479">Metal-binding</keyword>
<dbReference type="SUPFAM" id="SSF54862">
    <property type="entry name" value="4Fe-4S ferredoxins"/>
    <property type="match status" value="2"/>
</dbReference>
<dbReference type="RefSeq" id="WP_073030256.1">
    <property type="nucleotide sequence ID" value="NZ_FQXJ01000009.1"/>
</dbReference>
<dbReference type="PANTHER" id="PTHR24960:SF85">
    <property type="entry name" value="POLYFERREDOXIN PROTEIN VHUB"/>
    <property type="match status" value="1"/>
</dbReference>
<dbReference type="GO" id="GO:0046872">
    <property type="term" value="F:metal ion binding"/>
    <property type="evidence" value="ECO:0007669"/>
    <property type="project" value="UniProtKB-KW"/>
</dbReference>
<dbReference type="Pfam" id="PF13187">
    <property type="entry name" value="Fer4_9"/>
    <property type="match status" value="1"/>
</dbReference>
<dbReference type="InterPro" id="IPR050157">
    <property type="entry name" value="PSI_iron-sulfur_center"/>
</dbReference>
<dbReference type="STRING" id="1121420.SAMN02746098_02705"/>
<evidence type="ECO:0000256" key="5">
    <source>
        <dbReference type="ARBA" id="ARBA00023004"/>
    </source>
</evidence>
<evidence type="ECO:0000256" key="6">
    <source>
        <dbReference type="ARBA" id="ARBA00023014"/>
    </source>
</evidence>
<feature type="domain" description="4Fe-4S ferredoxin-type" evidence="7">
    <location>
        <begin position="231"/>
        <end position="260"/>
    </location>
</feature>
<evidence type="ECO:0000256" key="1">
    <source>
        <dbReference type="ARBA" id="ARBA00003532"/>
    </source>
</evidence>
<evidence type="ECO:0000313" key="9">
    <source>
        <dbReference type="Proteomes" id="UP000183954"/>
    </source>
</evidence>
<comment type="function">
    <text evidence="1">Ferredoxins are iron-sulfur proteins that transfer electrons in a wide variety of metabolic reactions.</text>
</comment>
<evidence type="ECO:0000256" key="3">
    <source>
        <dbReference type="ARBA" id="ARBA00022485"/>
    </source>
</evidence>
<keyword evidence="6" id="KW-0411">Iron-sulfur</keyword>
<keyword evidence="5" id="KW-0408">Iron</keyword>
<accession>A0A1M5YXN3</accession>
<protein>
    <recommendedName>
        <fullName evidence="2">Ferredoxin</fullName>
    </recommendedName>
</protein>